<dbReference type="OrthoDB" id="291007at2759"/>
<dbReference type="Gene3D" id="2.60.40.2080">
    <property type="match status" value="3"/>
</dbReference>
<dbReference type="GO" id="GO:0030247">
    <property type="term" value="F:polysaccharide binding"/>
    <property type="evidence" value="ECO:0007669"/>
    <property type="project" value="TreeGrafter"/>
</dbReference>
<dbReference type="GeneID" id="81389152"/>
<feature type="non-terminal residue" evidence="2">
    <location>
        <position position="284"/>
    </location>
</feature>
<dbReference type="InterPro" id="IPR037221">
    <property type="entry name" value="H-type_lectin_dom_sf"/>
</dbReference>
<feature type="domain" description="H-type lectin" evidence="1">
    <location>
        <begin position="120"/>
        <end position="185"/>
    </location>
</feature>
<dbReference type="Proteomes" id="UP001147733">
    <property type="component" value="Unassembled WGS sequence"/>
</dbReference>
<accession>A0A9W9NCQ1</accession>
<protein>
    <recommendedName>
        <fullName evidence="1">H-type lectin domain-containing protein</fullName>
    </recommendedName>
</protein>
<dbReference type="GO" id="GO:0098636">
    <property type="term" value="C:protein complex involved in cell adhesion"/>
    <property type="evidence" value="ECO:0007669"/>
    <property type="project" value="TreeGrafter"/>
</dbReference>
<evidence type="ECO:0000259" key="1">
    <source>
        <dbReference type="Pfam" id="PF09458"/>
    </source>
</evidence>
<dbReference type="SUPFAM" id="SSF141086">
    <property type="entry name" value="Agglutinin HPA-like"/>
    <property type="match status" value="3"/>
</dbReference>
<dbReference type="GO" id="GO:0070492">
    <property type="term" value="F:oligosaccharide binding"/>
    <property type="evidence" value="ECO:0007669"/>
    <property type="project" value="TreeGrafter"/>
</dbReference>
<gene>
    <name evidence="2" type="ORF">N7469_011080</name>
</gene>
<reference evidence="2" key="2">
    <citation type="journal article" date="2023" name="IMA Fungus">
        <title>Comparative genomic study of the Penicillium genus elucidates a diverse pangenome and 15 lateral gene transfer events.</title>
        <authorList>
            <person name="Petersen C."/>
            <person name="Sorensen T."/>
            <person name="Nielsen M.R."/>
            <person name="Sondergaard T.E."/>
            <person name="Sorensen J.L."/>
            <person name="Fitzpatrick D.A."/>
            <person name="Frisvad J.C."/>
            <person name="Nielsen K.L."/>
        </authorList>
    </citation>
    <scope>NUCLEOTIDE SEQUENCE</scope>
    <source>
        <strain evidence="2">IBT 23319</strain>
    </source>
</reference>
<dbReference type="GO" id="GO:0046871">
    <property type="term" value="F:N-acetylgalactosamine binding"/>
    <property type="evidence" value="ECO:0007669"/>
    <property type="project" value="TreeGrafter"/>
</dbReference>
<dbReference type="GO" id="GO:0009986">
    <property type="term" value="C:cell surface"/>
    <property type="evidence" value="ECO:0007669"/>
    <property type="project" value="TreeGrafter"/>
</dbReference>
<dbReference type="GO" id="GO:0098609">
    <property type="term" value="P:cell-cell adhesion"/>
    <property type="evidence" value="ECO:0007669"/>
    <property type="project" value="TreeGrafter"/>
</dbReference>
<dbReference type="InterPro" id="IPR052487">
    <property type="entry name" value="Galactose-binding_lectin"/>
</dbReference>
<evidence type="ECO:0000313" key="2">
    <source>
        <dbReference type="EMBL" id="KAJ5217455.1"/>
    </source>
</evidence>
<name>A0A9W9NCQ1_PENCI</name>
<dbReference type="AlphaFoldDB" id="A0A9W9NCQ1"/>
<dbReference type="PANTHER" id="PTHR46938">
    <property type="entry name" value="DISCOIDIN-1 SUBUNIT A-RELATED-RELATED"/>
    <property type="match status" value="1"/>
</dbReference>
<evidence type="ECO:0000313" key="3">
    <source>
        <dbReference type="Proteomes" id="UP001147733"/>
    </source>
</evidence>
<feature type="domain" description="H-type lectin" evidence="1">
    <location>
        <begin position="216"/>
        <end position="279"/>
    </location>
</feature>
<dbReference type="EMBL" id="JAPQKT010000010">
    <property type="protein sequence ID" value="KAJ5217455.1"/>
    <property type="molecule type" value="Genomic_DNA"/>
</dbReference>
<sequence>MSSPSDVGHFNTQEVQPWDRPIKEYQKTFQHQEYHYTQPELPIGLTSLDIDKDYNIRIRAEVVNPQANKFTAKIWTWYDTKLYSAGMSWVEKSQLPFLQSGTFDTNEIRDWRSPQHDNSKYIQFSAPFPSAPKVVCFLTYFDMEKGKNWRLKVIPSNITHTGFQITIKSWYDSVLYGASATWIAYPDDIPGVDSGRFSTADIRDWKNTQQKNSSIVGFNTQFNNPPSLFVGLDELDYNCDYNLRLKLETSDLTQTGFKWDLDAWFDSEMYQSGASYLAWDKSAL</sequence>
<organism evidence="2 3">
    <name type="scientific">Penicillium citrinum</name>
    <dbReference type="NCBI Taxonomy" id="5077"/>
    <lineage>
        <taxon>Eukaryota</taxon>
        <taxon>Fungi</taxon>
        <taxon>Dikarya</taxon>
        <taxon>Ascomycota</taxon>
        <taxon>Pezizomycotina</taxon>
        <taxon>Eurotiomycetes</taxon>
        <taxon>Eurotiomycetidae</taxon>
        <taxon>Eurotiales</taxon>
        <taxon>Aspergillaceae</taxon>
        <taxon>Penicillium</taxon>
    </lineage>
</organism>
<reference evidence="2" key="1">
    <citation type="submission" date="2022-11" db="EMBL/GenBank/DDBJ databases">
        <authorList>
            <person name="Petersen C."/>
        </authorList>
    </citation>
    <scope>NUCLEOTIDE SEQUENCE</scope>
    <source>
        <strain evidence="2">IBT 23319</strain>
    </source>
</reference>
<proteinExistence type="predicted"/>
<dbReference type="InterPro" id="IPR019019">
    <property type="entry name" value="H-type_lectin_domain"/>
</dbReference>
<keyword evidence="3" id="KW-1185">Reference proteome</keyword>
<comment type="caution">
    <text evidence="2">The sequence shown here is derived from an EMBL/GenBank/DDBJ whole genome shotgun (WGS) entry which is preliminary data.</text>
</comment>
<feature type="domain" description="H-type lectin" evidence="1">
    <location>
        <begin position="32"/>
        <end position="90"/>
    </location>
</feature>
<dbReference type="RefSeq" id="XP_056495049.1">
    <property type="nucleotide sequence ID" value="XM_056649985.1"/>
</dbReference>
<dbReference type="Pfam" id="PF09458">
    <property type="entry name" value="H_lectin"/>
    <property type="match status" value="3"/>
</dbReference>